<keyword evidence="3" id="KW-1185">Reference proteome</keyword>
<feature type="region of interest" description="Disordered" evidence="1">
    <location>
        <begin position="72"/>
        <end position="102"/>
    </location>
</feature>
<protein>
    <submittedName>
        <fullName evidence="2">Uncharacterized protein</fullName>
    </submittedName>
</protein>
<dbReference type="AlphaFoldDB" id="A0A4S8MLU8"/>
<dbReference type="EMBL" id="ML179062">
    <property type="protein sequence ID" value="THV03805.1"/>
    <property type="molecule type" value="Genomic_DNA"/>
</dbReference>
<feature type="region of interest" description="Disordered" evidence="1">
    <location>
        <begin position="132"/>
        <end position="153"/>
    </location>
</feature>
<gene>
    <name evidence="2" type="ORF">K435DRAFT_791392</name>
</gene>
<name>A0A4S8MLU8_DENBC</name>
<evidence type="ECO:0000256" key="1">
    <source>
        <dbReference type="SAM" id="MobiDB-lite"/>
    </source>
</evidence>
<sequence>MANNYIPDPPVYRTLDKRSQIAFADPCREAHRKYTTLNVNQRPFHLIIVLVSKTRTVKDTHDTLKSDELSVLDSQTSLPDAPRRKYDRRRGSRNITDTAHQDQENLCNVDDASYQNIYTSITETVWNGLGSEVSEKRPHGPKLSQDKSAKQTC</sequence>
<evidence type="ECO:0000313" key="3">
    <source>
        <dbReference type="Proteomes" id="UP000297245"/>
    </source>
</evidence>
<dbReference type="Proteomes" id="UP000297245">
    <property type="component" value="Unassembled WGS sequence"/>
</dbReference>
<accession>A0A4S8MLU8</accession>
<reference evidence="2 3" key="1">
    <citation type="journal article" date="2019" name="Nat. Ecol. Evol.">
        <title>Megaphylogeny resolves global patterns of mushroom evolution.</title>
        <authorList>
            <person name="Varga T."/>
            <person name="Krizsan K."/>
            <person name="Foldi C."/>
            <person name="Dima B."/>
            <person name="Sanchez-Garcia M."/>
            <person name="Sanchez-Ramirez S."/>
            <person name="Szollosi G.J."/>
            <person name="Szarkandi J.G."/>
            <person name="Papp V."/>
            <person name="Albert L."/>
            <person name="Andreopoulos W."/>
            <person name="Angelini C."/>
            <person name="Antonin V."/>
            <person name="Barry K.W."/>
            <person name="Bougher N.L."/>
            <person name="Buchanan P."/>
            <person name="Buyck B."/>
            <person name="Bense V."/>
            <person name="Catcheside P."/>
            <person name="Chovatia M."/>
            <person name="Cooper J."/>
            <person name="Damon W."/>
            <person name="Desjardin D."/>
            <person name="Finy P."/>
            <person name="Geml J."/>
            <person name="Haridas S."/>
            <person name="Hughes K."/>
            <person name="Justo A."/>
            <person name="Karasinski D."/>
            <person name="Kautmanova I."/>
            <person name="Kiss B."/>
            <person name="Kocsube S."/>
            <person name="Kotiranta H."/>
            <person name="LaButti K.M."/>
            <person name="Lechner B.E."/>
            <person name="Liimatainen K."/>
            <person name="Lipzen A."/>
            <person name="Lukacs Z."/>
            <person name="Mihaltcheva S."/>
            <person name="Morgado L.N."/>
            <person name="Niskanen T."/>
            <person name="Noordeloos M.E."/>
            <person name="Ohm R.A."/>
            <person name="Ortiz-Santana B."/>
            <person name="Ovrebo C."/>
            <person name="Racz N."/>
            <person name="Riley R."/>
            <person name="Savchenko A."/>
            <person name="Shiryaev A."/>
            <person name="Soop K."/>
            <person name="Spirin V."/>
            <person name="Szebenyi C."/>
            <person name="Tomsovsky M."/>
            <person name="Tulloss R.E."/>
            <person name="Uehling J."/>
            <person name="Grigoriev I.V."/>
            <person name="Vagvolgyi C."/>
            <person name="Papp T."/>
            <person name="Martin F.M."/>
            <person name="Miettinen O."/>
            <person name="Hibbett D.S."/>
            <person name="Nagy L.G."/>
        </authorList>
    </citation>
    <scope>NUCLEOTIDE SEQUENCE [LARGE SCALE GENOMIC DNA]</scope>
    <source>
        <strain evidence="2 3">CBS 962.96</strain>
    </source>
</reference>
<feature type="compositionally biased region" description="Basic and acidic residues" evidence="1">
    <location>
        <begin position="133"/>
        <end position="153"/>
    </location>
</feature>
<organism evidence="2 3">
    <name type="scientific">Dendrothele bispora (strain CBS 962.96)</name>
    <dbReference type="NCBI Taxonomy" id="1314807"/>
    <lineage>
        <taxon>Eukaryota</taxon>
        <taxon>Fungi</taxon>
        <taxon>Dikarya</taxon>
        <taxon>Basidiomycota</taxon>
        <taxon>Agaricomycotina</taxon>
        <taxon>Agaricomycetes</taxon>
        <taxon>Agaricomycetidae</taxon>
        <taxon>Agaricales</taxon>
        <taxon>Agaricales incertae sedis</taxon>
        <taxon>Dendrothele</taxon>
    </lineage>
</organism>
<proteinExistence type="predicted"/>
<evidence type="ECO:0000313" key="2">
    <source>
        <dbReference type="EMBL" id="THV03805.1"/>
    </source>
</evidence>